<feature type="domain" description="Peptidase M13 C-terminal" evidence="11">
    <location>
        <begin position="484"/>
        <end position="673"/>
    </location>
</feature>
<evidence type="ECO:0000259" key="11">
    <source>
        <dbReference type="Pfam" id="PF01431"/>
    </source>
</evidence>
<accession>A0A0M4EQ36</accession>
<dbReference type="SUPFAM" id="SSF55486">
    <property type="entry name" value="Metalloproteases ('zincins'), catalytic domain"/>
    <property type="match status" value="1"/>
</dbReference>
<dbReference type="InterPro" id="IPR024079">
    <property type="entry name" value="MetalloPept_cat_dom_sf"/>
</dbReference>
<dbReference type="GO" id="GO:0046872">
    <property type="term" value="F:metal ion binding"/>
    <property type="evidence" value="ECO:0007669"/>
    <property type="project" value="UniProtKB-KW"/>
</dbReference>
<dbReference type="Proteomes" id="UP000494163">
    <property type="component" value="Chromosome 2L"/>
</dbReference>
<dbReference type="PANTHER" id="PTHR11733">
    <property type="entry name" value="ZINC METALLOPROTEASE FAMILY M13 NEPRILYSIN-RELATED"/>
    <property type="match status" value="1"/>
</dbReference>
<evidence type="ECO:0000313" key="14">
    <source>
        <dbReference type="Proteomes" id="UP000494163"/>
    </source>
</evidence>
<proteinExistence type="inferred from homology"/>
<evidence type="ECO:0000256" key="6">
    <source>
        <dbReference type="ARBA" id="ARBA00022801"/>
    </source>
</evidence>
<keyword evidence="10" id="KW-0732">Signal</keyword>
<dbReference type="EMBL" id="CP012523">
    <property type="protein sequence ID" value="ALC39062.1"/>
    <property type="molecule type" value="Genomic_DNA"/>
</dbReference>
<name>A0A0M4EQ36_DROBS</name>
<dbReference type="OrthoDB" id="7998804at2759"/>
<protein>
    <submittedName>
        <fullName evidence="13">CG4580</fullName>
    </submittedName>
</protein>
<comment type="similarity">
    <text evidence="3">Belongs to the peptidase M13 family.</text>
</comment>
<feature type="chain" id="PRO_5005793538" evidence="10">
    <location>
        <begin position="21"/>
        <end position="675"/>
    </location>
</feature>
<evidence type="ECO:0000256" key="4">
    <source>
        <dbReference type="ARBA" id="ARBA00022670"/>
    </source>
</evidence>
<dbReference type="InterPro" id="IPR008753">
    <property type="entry name" value="Peptidase_M13_N"/>
</dbReference>
<dbReference type="CDD" id="cd08662">
    <property type="entry name" value="M13"/>
    <property type="match status" value="1"/>
</dbReference>
<evidence type="ECO:0000256" key="9">
    <source>
        <dbReference type="SAM" id="MobiDB-lite"/>
    </source>
</evidence>
<feature type="region of interest" description="Disordered" evidence="9">
    <location>
        <begin position="68"/>
        <end position="93"/>
    </location>
</feature>
<evidence type="ECO:0000256" key="10">
    <source>
        <dbReference type="SAM" id="SignalP"/>
    </source>
</evidence>
<evidence type="ECO:0000256" key="5">
    <source>
        <dbReference type="ARBA" id="ARBA00022723"/>
    </source>
</evidence>
<evidence type="ECO:0000256" key="2">
    <source>
        <dbReference type="ARBA" id="ARBA00004401"/>
    </source>
</evidence>
<dbReference type="PROSITE" id="PS51885">
    <property type="entry name" value="NEPRILYSIN"/>
    <property type="match status" value="1"/>
</dbReference>
<organism evidence="13 14">
    <name type="scientific">Drosophila busckii</name>
    <name type="common">Fruit fly</name>
    <dbReference type="NCBI Taxonomy" id="30019"/>
    <lineage>
        <taxon>Eukaryota</taxon>
        <taxon>Metazoa</taxon>
        <taxon>Ecdysozoa</taxon>
        <taxon>Arthropoda</taxon>
        <taxon>Hexapoda</taxon>
        <taxon>Insecta</taxon>
        <taxon>Pterygota</taxon>
        <taxon>Neoptera</taxon>
        <taxon>Endopterygota</taxon>
        <taxon>Diptera</taxon>
        <taxon>Brachycera</taxon>
        <taxon>Muscomorpha</taxon>
        <taxon>Ephydroidea</taxon>
        <taxon>Drosophilidae</taxon>
        <taxon>Drosophila</taxon>
    </lineage>
</organism>
<dbReference type="Gene3D" id="3.40.390.10">
    <property type="entry name" value="Collagenase (Catalytic Domain)"/>
    <property type="match status" value="1"/>
</dbReference>
<dbReference type="Pfam" id="PF05649">
    <property type="entry name" value="Peptidase_M13_N"/>
    <property type="match status" value="1"/>
</dbReference>
<keyword evidence="7" id="KW-0862">Zinc</keyword>
<keyword evidence="4" id="KW-0645">Protease</keyword>
<feature type="domain" description="Peptidase M13 N-terminal" evidence="12">
    <location>
        <begin position="50"/>
        <end position="419"/>
    </location>
</feature>
<gene>
    <name evidence="13" type="ORF">Dbus_chr2Lg1147</name>
</gene>
<comment type="subcellular location">
    <subcellularLocation>
        <location evidence="2">Cell membrane</location>
        <topology evidence="2">Single-pass type II membrane protein</topology>
    </subcellularLocation>
</comment>
<dbReference type="AlphaFoldDB" id="A0A0M4EQ36"/>
<keyword evidence="8" id="KW-0482">Metalloprotease</keyword>
<dbReference type="SMR" id="A0A0M4EQ36"/>
<evidence type="ECO:0000313" key="13">
    <source>
        <dbReference type="EMBL" id="ALC39062.1"/>
    </source>
</evidence>
<evidence type="ECO:0000256" key="1">
    <source>
        <dbReference type="ARBA" id="ARBA00001947"/>
    </source>
</evidence>
<comment type="cofactor">
    <cofactor evidence="1">
        <name>Zn(2+)</name>
        <dbReference type="ChEBI" id="CHEBI:29105"/>
    </cofactor>
</comment>
<keyword evidence="14" id="KW-1185">Reference proteome</keyword>
<keyword evidence="6" id="KW-0378">Hydrolase</keyword>
<dbReference type="InterPro" id="IPR018497">
    <property type="entry name" value="Peptidase_M13_C"/>
</dbReference>
<dbReference type="InterPro" id="IPR042089">
    <property type="entry name" value="Peptidase_M13_dom_2"/>
</dbReference>
<evidence type="ECO:0000256" key="3">
    <source>
        <dbReference type="ARBA" id="ARBA00007357"/>
    </source>
</evidence>
<dbReference type="PANTHER" id="PTHR11733:SF167">
    <property type="entry name" value="FI17812P1-RELATED"/>
    <property type="match status" value="1"/>
</dbReference>
<dbReference type="Gene3D" id="1.10.1380.10">
    <property type="entry name" value="Neutral endopeptidase , domain2"/>
    <property type="match status" value="1"/>
</dbReference>
<sequence>MLKLSLIAWLLCSLAYRTTPTSCRQTRPAPTIQELLAKQLQSYMNTKVRPCMNFYQYACGNWQLQQEAADDSDQMQQEQDRDEPLEQQQPSNTLDTMDYTLNRELELQLRHGSANESNEEQPQALLLEQMRLYYRACKRLKPYNLKKYLQLLPPSNDTHWPLLSRSWEPAKFNWLATLGRMRLHGLNGVLLREEVLPRYDDSSSYTIVVDKPSWAETEPMGEGAMIELLLDIGQTKRVANELAVQVDAFEQQLHRLQELEDDDEGVREMQLGYLLEYLPQLQWLDYLQQLTEAPPLDTLIIQNLQYMRALAELLQRQQPATICNYIMIKLLEHLKQQGPAEISRNECAASLRRAMPLASSLLMGERFHDEQNVPAIQKMFARLKLRFGQILAENRLQLQPPILQAMQQKLQAMQLQLGFVQLNDSDFVCDYYAGVELQAHSFYANQLALLRLRVHRSHELLSSLDAVNLAHLAEQWHGSNSSPFYVGPRNLVVLPFGTQRLPFWHREMSSLQQHAVLGFALAHELMHGFDTSGIDYDSVGNYGRNEEIAENPRFAQSIHCLELELATGSKSLNEKLADYEALRLVYETFFGDDHLVPERKEPRDPLLPQFSQRQLFFISYAQIFCGKLQTFSQQTMEHEVEELRVVQAVANFEEFSREFGCAKRPKNAKTKCRVW</sequence>
<dbReference type="GO" id="GO:0016485">
    <property type="term" value="P:protein processing"/>
    <property type="evidence" value="ECO:0007669"/>
    <property type="project" value="TreeGrafter"/>
</dbReference>
<evidence type="ECO:0000256" key="7">
    <source>
        <dbReference type="ARBA" id="ARBA00022833"/>
    </source>
</evidence>
<reference evidence="13 14" key="1">
    <citation type="submission" date="2015-08" db="EMBL/GenBank/DDBJ databases">
        <title>Ancestral chromatin configuration constrains chromatin evolution on differentiating sex chromosomes in Drosophila.</title>
        <authorList>
            <person name="Zhou Q."/>
            <person name="Bachtrog D."/>
        </authorList>
    </citation>
    <scope>NUCLEOTIDE SEQUENCE [LARGE SCALE GENOMIC DNA]</scope>
    <source>
        <tissue evidence="13">Whole larvae</tissue>
    </source>
</reference>
<dbReference type="GO" id="GO:0004222">
    <property type="term" value="F:metalloendopeptidase activity"/>
    <property type="evidence" value="ECO:0007669"/>
    <property type="project" value="InterPro"/>
</dbReference>
<evidence type="ECO:0000259" key="12">
    <source>
        <dbReference type="Pfam" id="PF05649"/>
    </source>
</evidence>
<dbReference type="OMA" id="REMQLGY"/>
<evidence type="ECO:0000256" key="8">
    <source>
        <dbReference type="ARBA" id="ARBA00023049"/>
    </source>
</evidence>
<keyword evidence="5" id="KW-0479">Metal-binding</keyword>
<feature type="signal peptide" evidence="10">
    <location>
        <begin position="1"/>
        <end position="20"/>
    </location>
</feature>
<dbReference type="Pfam" id="PF01431">
    <property type="entry name" value="Peptidase_M13"/>
    <property type="match status" value="1"/>
</dbReference>
<dbReference type="GO" id="GO:0005886">
    <property type="term" value="C:plasma membrane"/>
    <property type="evidence" value="ECO:0007669"/>
    <property type="project" value="UniProtKB-SubCell"/>
</dbReference>
<dbReference type="InterPro" id="IPR000718">
    <property type="entry name" value="Peptidase_M13"/>
</dbReference>